<dbReference type="Proteomes" id="UP000190449">
    <property type="component" value="Unassembled WGS sequence"/>
</dbReference>
<dbReference type="AlphaFoldDB" id="A0A1T4PA25"/>
<sequence>MKRILCILLICSHFLFGADYFKPERISLPIKMQTLVGETAINNVLMSYFSGTHEIDVDNIGTIVLTVNNIGIDIRGKDDVFLGYDLILAPNFLSELSDIAGGAIRGEIPIQGAVSLRELQDAYVIVMNLGEVVDKILEHYHVTNVSIVSSLKNFFSQTNGAVELWKQKYSTLLDADVNKLEKPLDLVIAEKELTLSIGEVEDNISLDLKLLLESEKQYFWIEKNDVDKLDVTINSNKNFQGLTLFLIYNDYSPTNFTGFIECPRLSEKSIRTVNLKDVCDDFSNISAKTIKMFFKLKSKHGGILQLEKTLK</sequence>
<evidence type="ECO:0000313" key="2">
    <source>
        <dbReference type="Proteomes" id="UP000190449"/>
    </source>
</evidence>
<gene>
    <name evidence="1" type="ORF">SAMN02745108_01857</name>
</gene>
<dbReference type="STRING" id="28122.SAMN02745108_01857"/>
<name>A0A1T4PA25_9BACT</name>
<proteinExistence type="predicted"/>
<accession>A0A1T4PA25</accession>
<reference evidence="1 2" key="1">
    <citation type="submission" date="2017-02" db="EMBL/GenBank/DDBJ databases">
        <authorList>
            <person name="Peterson S.W."/>
        </authorList>
    </citation>
    <scope>NUCLEOTIDE SEQUENCE [LARGE SCALE GENOMIC DNA]</scope>
    <source>
        <strain evidence="1 2">ATCC 43854</strain>
    </source>
</reference>
<protein>
    <submittedName>
        <fullName evidence="1">Uncharacterized protein</fullName>
    </submittedName>
</protein>
<evidence type="ECO:0000313" key="1">
    <source>
        <dbReference type="EMBL" id="SJZ88352.1"/>
    </source>
</evidence>
<organism evidence="1 2">
    <name type="scientific">Fibrobacter intestinalis</name>
    <dbReference type="NCBI Taxonomy" id="28122"/>
    <lineage>
        <taxon>Bacteria</taxon>
        <taxon>Pseudomonadati</taxon>
        <taxon>Fibrobacterota</taxon>
        <taxon>Fibrobacteria</taxon>
        <taxon>Fibrobacterales</taxon>
        <taxon>Fibrobacteraceae</taxon>
        <taxon>Fibrobacter</taxon>
    </lineage>
</organism>
<dbReference type="EMBL" id="FUWU01000032">
    <property type="protein sequence ID" value="SJZ88352.1"/>
    <property type="molecule type" value="Genomic_DNA"/>
</dbReference>